<name>A0A0A9C5L4_ARUDO</name>
<proteinExistence type="predicted"/>
<dbReference type="AlphaFoldDB" id="A0A0A9C5L4"/>
<evidence type="ECO:0000313" key="1">
    <source>
        <dbReference type="EMBL" id="JAD69748.1"/>
    </source>
</evidence>
<sequence>MTENQHAICQHQSYFICLGLKHAY</sequence>
<dbReference type="EMBL" id="GBRH01228147">
    <property type="protein sequence ID" value="JAD69748.1"/>
    <property type="molecule type" value="Transcribed_RNA"/>
</dbReference>
<accession>A0A0A9C5L4</accession>
<reference evidence="1" key="1">
    <citation type="submission" date="2014-09" db="EMBL/GenBank/DDBJ databases">
        <authorList>
            <person name="Magalhaes I.L.F."/>
            <person name="Oliveira U."/>
            <person name="Santos F.R."/>
            <person name="Vidigal T.H.D.A."/>
            <person name="Brescovit A.D."/>
            <person name="Santos A.J."/>
        </authorList>
    </citation>
    <scope>NUCLEOTIDE SEQUENCE</scope>
    <source>
        <tissue evidence="1">Shoot tissue taken approximately 20 cm above the soil surface</tissue>
    </source>
</reference>
<reference evidence="1" key="2">
    <citation type="journal article" date="2015" name="Data Brief">
        <title>Shoot transcriptome of the giant reed, Arundo donax.</title>
        <authorList>
            <person name="Barrero R.A."/>
            <person name="Guerrero F.D."/>
            <person name="Moolhuijzen P."/>
            <person name="Goolsby J.A."/>
            <person name="Tidwell J."/>
            <person name="Bellgard S.E."/>
            <person name="Bellgard M.I."/>
        </authorList>
    </citation>
    <scope>NUCLEOTIDE SEQUENCE</scope>
    <source>
        <tissue evidence="1">Shoot tissue taken approximately 20 cm above the soil surface</tissue>
    </source>
</reference>
<protein>
    <submittedName>
        <fullName evidence="1">Uncharacterized protein</fullName>
    </submittedName>
</protein>
<organism evidence="1">
    <name type="scientific">Arundo donax</name>
    <name type="common">Giant reed</name>
    <name type="synonym">Donax arundinaceus</name>
    <dbReference type="NCBI Taxonomy" id="35708"/>
    <lineage>
        <taxon>Eukaryota</taxon>
        <taxon>Viridiplantae</taxon>
        <taxon>Streptophyta</taxon>
        <taxon>Embryophyta</taxon>
        <taxon>Tracheophyta</taxon>
        <taxon>Spermatophyta</taxon>
        <taxon>Magnoliopsida</taxon>
        <taxon>Liliopsida</taxon>
        <taxon>Poales</taxon>
        <taxon>Poaceae</taxon>
        <taxon>PACMAD clade</taxon>
        <taxon>Arundinoideae</taxon>
        <taxon>Arundineae</taxon>
        <taxon>Arundo</taxon>
    </lineage>
</organism>